<dbReference type="InterPro" id="IPR031325">
    <property type="entry name" value="RHS_repeat"/>
</dbReference>
<dbReference type="NCBIfam" id="TIGR03696">
    <property type="entry name" value="Rhs_assc_core"/>
    <property type="match status" value="1"/>
</dbReference>
<feature type="region of interest" description="Disordered" evidence="2">
    <location>
        <begin position="142"/>
        <end position="171"/>
    </location>
</feature>
<dbReference type="InterPro" id="IPR050708">
    <property type="entry name" value="T6SS_VgrG/RHS"/>
</dbReference>
<evidence type="ECO:0000313" key="6">
    <source>
        <dbReference type="Proteomes" id="UP000256269"/>
    </source>
</evidence>
<feature type="region of interest" description="Disordered" evidence="2">
    <location>
        <begin position="2764"/>
        <end position="2814"/>
    </location>
</feature>
<sequence>MASAGDRRAHVRRTRVVINMLVVILVVAVFGPTAARVTPPLFGDLHELADALSLAPKQRSGSADDPATRQPGEHDHIVATTAGNQQTARGSHADYPAIKFPAARPKANTASAAVGKTSVHGFDPASSEEVPAQRGRYASTYRNTDGTQTTEFSKDPVNYRKPDGSWGSIDTSLVPDGSGWRNAADEVSSRFAGHAGGSGMVSFGLDGDHVFGYGLDGAQPVAGQAQGSTVTYRGVLADTDLRLDVQPGGVKESLVLASRNAPHSFLFPLQLKGLTAKLVDGRVALVDAAGKERASVPAGSMSDTSRNPHTGDPATSTGVSYHLVPGGLRVDLDQNWLNDPARQYPVVVDPSVASPNASASMYVQNGVQNDGGTELKTGFDGADNIHAATYLKFDGIENSLHNEKIFGAQLYLVNDWSWSCQPRPVTVHAVTSPWGNNPSYGPELSEASFAHGYIASGHTSSDCPVAGEGIDLGPSGRDVVQAWVDGTMPNYGLTVRGSDTDSYGWKKFTGARTANPPKLFVTHTPFNADYDITQPIPNPPITRNESGQIKVTVTNRGVDTWTPDTYALGYRAYTSDGQAVASKEAAQLPGTVAHGQSVSLDATILPLDPGDYYLDFSMLKEGGPFFTDEQIPPARLVLRVYNIPPVITAQYPPNGYSAPTLTPQLWADAVKVDAPPDSSLQYRFEVCEQDSGGNPVNCFDSGHIPDDRWTVPAGKLVWSKTYVWRAFAFDGTDESQKLPYSALLTAVPQPEITAHLGNAPYSTDSNDFDPQVGNFYRSALDAALAFGGPSISVARTYNSLDPRRTNAFGEGWATQYDMSVVPDNDGSGNVVVTYPDGQQVRFGLNPDGTYAPPEGRYASLTHPSATVWDLVDKSATKYEFVNNQLSTIADAQGRAIVFTYSGGKLAAVRRLSQPLGLSFTWTGSHVTAVTIEQASGTAPTWQYTYDGDKLTKVCDPLSDCTTYNYEAGSHYRSAVADGKPDSYWRLGDSSGPDAKSEVGVNLGADKGTYKDVILGIAGPVTGSTAATFNGTSSMVTLPDGTLRKDRNLAVSLWFRTTKSGPLVAYQNQALGGGTAPTAAVPMLYVGTDGKLRGQLWTGTVAPITTGGTVNDGKWHQVVLTGAMTTQSMYLDGQIVGSLAGTIDAADMANNQLGADFIVKSGSWPGITGGQRQYYSGDLAEVAFYEHPLGQPAVAAQFAAAAGSDELDKITLPSGKVGAAATYDVSHDRVHQYTDENGGVWTLALPTTTGSAENPIKVASVSDPAGRPHEYDYDPLRGRIVRSIAPLGVGVRPEDTPGSTTTTTTATPTTTCTTPTNGGPIFCGGPVGGDPTWVGGPVDGQGVRSYSYDSSGFQNTITDENGDQVTLAYDKRGNVVSKKTCRTTQTDCQTSYIDYYLNADSATDPRNDKPVATRDGRSANATDTTYQTSLSYTATGLLDTQTTADGGKVKHTYTTGHEGINPSTGMSGTTPSACPCVPAGLVMTSTDAMGAVTTFNYFVDGTLAQATSPTGLVTKYTYDSQGRVLTQTQVSDSQPAGVTTQFTYDVLSRLSTVTQPATTDAVTGVKHTARATSTYDADGNITKTEVTDLTGGDKPRAVTDEFDSHNLLSKQTDALGNVTSYGHDAFGNRVWMVDPAGTKTKYLYTARNQVAEVVLVGWTGAALSGVSGSGGDGTGDTSPKDDLPLHSYAYDLGGRLVRDTDAMGRTTKYTYYNDDLVHQVIQVGFRNPNNTTRDIVLHDYSYDAAGKVVKDVAGGGGATTATTYDAVGRITTTTVDPTGLARKTSYKYNLNGAVTSVTRTGNSSNIGAFMPSTTEVVDYGYDAAGRQTSQGVHNDSTTLTTSYSYDQRGLVTATTDPRGNVANADRTAFTTNFQYDELGRKVGLTLPPVAVESNGSQPSMQRPATTVGLDTFGDQVATKDPVGNVSRIEYDQDGRPVNQIAPSYTAPGTTTAITPTMTSAYDSLGHVVAQTDPRGNVIKYAYDQLGRLVRSEEPGSRVSVFQYDNDGEVLQSTVPGGATTTATYDDLGRMATATQVERTPQPAAYTTTYGYDDLGHQVALTTPAGEKVTATFDGAGEQTSTTDAAGVTTQYGYDLAGRTVLVSDALGRNHWTKYDPAGRAVSTSDWKGTSADLRDTSAAYDPAGNLLSATDALNHTTTFSYNAIDQVVQQTEPVSDTKSVTTSYGYDPAGRQSRLTDGRGNSTITTYNSLGLKESVTEPATATEPAATWKAGYDAAGNVVGVTAPGGVATTSTFDELNRMVKQTGSGAEAATTDRTLGYDAAGRLNSVSAPSGAITVGYDDRGDVLSTTGSGADSTFTYDSDGRMSTRTDAAGKAVYHYANGRMASVQDGITGVAQTAHYNATGDVDGVAYSSGQSRSYTYDDLGRLASDTTKTAAGSVTASVSYGYDAANNLTEKDTAGTAGAGTNSYSYDYAGRMVSWTAGGKTTAYAWDDAGNRVQAGAKTASYDQRNRLLSDGDYTYTYTPRGTMASRTSSGLTEKMSFDAFDRMVGDGSSSYTYDGLDRLAVRNGQTFSYSGLADQISGDGATTYSRAPGGELLATGNGNDKQLTISDKHDDVIAGFAPGDGNTGLSHSAAYDPFGQVTATSGTQQSIGFQGAYTDPDTAQVHMGARWYNPSTGSFDSRDSIQVASSPNRYAYAAGAPTNHTDPSGHCIEPITAMVCIAGAVVLIAVVAESLASHTASQQGYSFARKNAFLGVCSFGCSAGPQKPPSIGNGPSGSGSNGGGGGTGGCSGNACAYGPAPAPPDPAIAARQAQQQAAQNNPIPVPQALTAPHYAQQGPPVSSSSSLPANQVASSSNVIADNANQMQQLQQDVTGDKPVIQTVKGAGPSDVTPTSCTSCGGGTPKPTDQLKSAGHTLLDFLGMFPVIGQIASAVNAVWYAVDGDYEDALWSALGVIPFGGELADGAKLLGKAGTAVAEDIGKGLARTAEDAGEGIAKRVEESCLGGANSFADDTRVEMADGSTERIDSLQVGDRVRATDPTTGKTADEPVTDVIVGQGLKHLVDVAVTDNGKSDSVTSTDNHPFWVVDFSRWVNASQLKAGEHLLTDDGRTVVVRSLHTHDETTRVYNLTVDTQHTYYVLAGNTPVLVHNNDYLEGCGVNVTSRTVTNSAGQQVERNTVQNEDDLLAVADHLAGGGLDNFVERKPNFWRGQLPDGTHRDIEFNLDGHDFPPEGPHVKLSELVDNSLGSTKGNPWRTVLKVFIEGREER</sequence>
<feature type="compositionally biased region" description="Polar residues" evidence="2">
    <location>
        <begin position="142"/>
        <end position="151"/>
    </location>
</feature>
<evidence type="ECO:0000256" key="2">
    <source>
        <dbReference type="SAM" id="MobiDB-lite"/>
    </source>
</evidence>
<dbReference type="SUPFAM" id="SSF51294">
    <property type="entry name" value="Hedgehog/intein (Hint) domain"/>
    <property type="match status" value="1"/>
</dbReference>
<dbReference type="OrthoDB" id="4981820at2"/>
<feature type="compositionally biased region" description="Low complexity" evidence="2">
    <location>
        <begin position="2768"/>
        <end position="2789"/>
    </location>
</feature>
<dbReference type="Pfam" id="PF05593">
    <property type="entry name" value="RHS_repeat"/>
    <property type="match status" value="4"/>
</dbReference>
<dbReference type="PROSITE" id="PS50818">
    <property type="entry name" value="INTEIN_C_TER"/>
    <property type="match status" value="1"/>
</dbReference>
<organism evidence="5 6">
    <name type="scientific">Kutzneria buriramensis</name>
    <dbReference type="NCBI Taxonomy" id="1045776"/>
    <lineage>
        <taxon>Bacteria</taxon>
        <taxon>Bacillati</taxon>
        <taxon>Actinomycetota</taxon>
        <taxon>Actinomycetes</taxon>
        <taxon>Pseudonocardiales</taxon>
        <taxon>Pseudonocardiaceae</taxon>
        <taxon>Kutzneria</taxon>
    </lineage>
</organism>
<dbReference type="Gene3D" id="2.180.10.10">
    <property type="entry name" value="RHS repeat-associated core"/>
    <property type="match status" value="4"/>
</dbReference>
<dbReference type="Pfam" id="PF13385">
    <property type="entry name" value="Laminin_G_3"/>
    <property type="match status" value="1"/>
</dbReference>
<dbReference type="InterPro" id="IPR045351">
    <property type="entry name" value="DUF6531"/>
</dbReference>
<dbReference type="Pfam" id="PF25023">
    <property type="entry name" value="TEN_YD-shell"/>
    <property type="match status" value="2"/>
</dbReference>
<dbReference type="RefSeq" id="WP_147328822.1">
    <property type="nucleotide sequence ID" value="NZ_CP144375.1"/>
</dbReference>
<feature type="region of interest" description="Disordered" evidence="2">
    <location>
        <begin position="294"/>
        <end position="318"/>
    </location>
</feature>
<feature type="compositionally biased region" description="Low complexity" evidence="2">
    <location>
        <begin position="1295"/>
        <end position="1312"/>
    </location>
</feature>
<dbReference type="SMART" id="SM00306">
    <property type="entry name" value="HintN"/>
    <property type="match status" value="1"/>
</dbReference>
<dbReference type="InterPro" id="IPR056823">
    <property type="entry name" value="TEN-like_YD-shell"/>
</dbReference>
<protein>
    <submittedName>
        <fullName evidence="5">Intein/RHS repeat-associated protein</fullName>
    </submittedName>
</protein>
<dbReference type="Pfam" id="PF20148">
    <property type="entry name" value="DUF6531"/>
    <property type="match status" value="1"/>
</dbReference>
<dbReference type="Gene3D" id="2.60.120.200">
    <property type="match status" value="1"/>
</dbReference>
<gene>
    <name evidence="5" type="ORF">BCF44_117150</name>
</gene>
<dbReference type="Pfam" id="PF07591">
    <property type="entry name" value="PT-HINT"/>
    <property type="match status" value="1"/>
</dbReference>
<dbReference type="NCBIfam" id="TIGR01643">
    <property type="entry name" value="YD_repeat_2x"/>
    <property type="match status" value="5"/>
</dbReference>
<feature type="compositionally biased region" description="Basic and acidic residues" evidence="2">
    <location>
        <begin position="1402"/>
        <end position="1416"/>
    </location>
</feature>
<evidence type="ECO:0000256" key="3">
    <source>
        <dbReference type="SAM" id="Phobius"/>
    </source>
</evidence>
<comment type="caution">
    <text evidence="5">The sequence shown here is derived from an EMBL/GenBank/DDBJ whole genome shotgun (WGS) entry which is preliminary data.</text>
</comment>
<keyword evidence="6" id="KW-1185">Reference proteome</keyword>
<name>A0A3E0H0B3_9PSEU</name>
<dbReference type="CDD" id="cd00081">
    <property type="entry name" value="Hint"/>
    <property type="match status" value="1"/>
</dbReference>
<feature type="region of interest" description="Disordered" evidence="2">
    <location>
        <begin position="1399"/>
        <end position="1423"/>
    </location>
</feature>
<dbReference type="PANTHER" id="PTHR32305:SF15">
    <property type="entry name" value="PROTEIN RHSA-RELATED"/>
    <property type="match status" value="1"/>
</dbReference>
<dbReference type="InterPro" id="IPR036844">
    <property type="entry name" value="Hint_dom_sf"/>
</dbReference>
<dbReference type="InterPro" id="IPR003587">
    <property type="entry name" value="Hint_dom_N"/>
</dbReference>
<keyword evidence="3" id="KW-0812">Transmembrane</keyword>
<accession>A0A3E0H0B3</accession>
<evidence type="ECO:0000313" key="5">
    <source>
        <dbReference type="EMBL" id="REH35762.1"/>
    </source>
</evidence>
<dbReference type="Proteomes" id="UP000256269">
    <property type="component" value="Unassembled WGS sequence"/>
</dbReference>
<keyword evidence="1" id="KW-0677">Repeat</keyword>
<feature type="compositionally biased region" description="Polar residues" evidence="2">
    <location>
        <begin position="301"/>
        <end position="318"/>
    </location>
</feature>
<keyword evidence="3" id="KW-1133">Transmembrane helix</keyword>
<feature type="region of interest" description="Disordered" evidence="2">
    <location>
        <begin position="2844"/>
        <end position="2864"/>
    </location>
</feature>
<feature type="compositionally biased region" description="Polar residues" evidence="2">
    <location>
        <begin position="2173"/>
        <end position="2183"/>
    </location>
</feature>
<evidence type="ECO:0000256" key="1">
    <source>
        <dbReference type="ARBA" id="ARBA00022737"/>
    </source>
</evidence>
<dbReference type="InterPro" id="IPR013320">
    <property type="entry name" value="ConA-like_dom_sf"/>
</dbReference>
<dbReference type="CDD" id="cd20745">
    <property type="entry name" value="FIX_RhsA_AHH_HNH-like"/>
    <property type="match status" value="1"/>
</dbReference>
<dbReference type="SUPFAM" id="SSF49899">
    <property type="entry name" value="Concanavalin A-like lectins/glucanases"/>
    <property type="match status" value="1"/>
</dbReference>
<feature type="compositionally biased region" description="Basic and acidic residues" evidence="2">
    <location>
        <begin position="152"/>
        <end position="163"/>
    </location>
</feature>
<reference evidence="5 6" key="1">
    <citation type="submission" date="2018-08" db="EMBL/GenBank/DDBJ databases">
        <title>Genomic Encyclopedia of Archaeal and Bacterial Type Strains, Phase II (KMG-II): from individual species to whole genera.</title>
        <authorList>
            <person name="Goeker M."/>
        </authorList>
    </citation>
    <scope>NUCLEOTIDE SEQUENCE [LARGE SCALE GENOMIC DNA]</scope>
    <source>
        <strain evidence="5 6">DSM 45791</strain>
    </source>
</reference>
<proteinExistence type="predicted"/>
<dbReference type="InterPro" id="IPR006530">
    <property type="entry name" value="YD"/>
</dbReference>
<dbReference type="Gene3D" id="2.170.16.10">
    <property type="entry name" value="Hedgehog/Intein (Hint) domain"/>
    <property type="match status" value="1"/>
</dbReference>
<feature type="domain" description="Hint" evidence="4">
    <location>
        <begin position="2968"/>
        <end position="3069"/>
    </location>
</feature>
<dbReference type="PANTHER" id="PTHR32305">
    <property type="match status" value="1"/>
</dbReference>
<feature type="region of interest" description="Disordered" evidence="2">
    <location>
        <begin position="1288"/>
        <end position="1312"/>
    </location>
</feature>
<dbReference type="EMBL" id="QUNO01000017">
    <property type="protein sequence ID" value="REH35762.1"/>
    <property type="molecule type" value="Genomic_DNA"/>
</dbReference>
<feature type="transmembrane region" description="Helical" evidence="3">
    <location>
        <begin position="16"/>
        <end position="35"/>
    </location>
</feature>
<dbReference type="InterPro" id="IPR030934">
    <property type="entry name" value="Intein_C"/>
</dbReference>
<evidence type="ECO:0000259" key="4">
    <source>
        <dbReference type="SMART" id="SM00306"/>
    </source>
</evidence>
<feature type="region of interest" description="Disordered" evidence="2">
    <location>
        <begin position="2173"/>
        <end position="2200"/>
    </location>
</feature>
<feature type="compositionally biased region" description="Polar residues" evidence="2">
    <location>
        <begin position="2800"/>
        <end position="2814"/>
    </location>
</feature>
<dbReference type="NCBIfam" id="TIGR01443">
    <property type="entry name" value="intein_Cterm"/>
    <property type="match status" value="1"/>
</dbReference>
<keyword evidence="3" id="KW-0472">Membrane</keyword>
<dbReference type="InterPro" id="IPR022385">
    <property type="entry name" value="Rhs_assc_core"/>
</dbReference>